<evidence type="ECO:0000313" key="2">
    <source>
        <dbReference type="Proteomes" id="UP001056890"/>
    </source>
</evidence>
<dbReference type="EMBL" id="CP099717">
    <property type="protein sequence ID" value="USV58110.1"/>
    <property type="molecule type" value="Genomic_DNA"/>
</dbReference>
<gene>
    <name evidence="1" type="ORF">NHF51_02675</name>
</gene>
<protein>
    <submittedName>
        <fullName evidence="1">Uncharacterized protein</fullName>
    </submittedName>
</protein>
<proteinExistence type="predicted"/>
<evidence type="ECO:0000313" key="1">
    <source>
        <dbReference type="EMBL" id="USV58110.1"/>
    </source>
</evidence>
<sequence length="75" mass="8803">MWKALKWSFIGGVLLLILSDIQINTSIYKYEDNSVLISFPRWQADRPWGTFQWHAGRVEQHWYGLEGRPKPASVL</sequence>
<keyword evidence="2" id="KW-1185">Reference proteome</keyword>
<organism evidence="1 2">
    <name type="scientific">Aeromonas encheleia</name>
    <dbReference type="NCBI Taxonomy" id="73010"/>
    <lineage>
        <taxon>Bacteria</taxon>
        <taxon>Pseudomonadati</taxon>
        <taxon>Pseudomonadota</taxon>
        <taxon>Gammaproteobacteria</taxon>
        <taxon>Aeromonadales</taxon>
        <taxon>Aeromonadaceae</taxon>
        <taxon>Aeromonas</taxon>
    </lineage>
</organism>
<accession>A0AAE9MGB1</accession>
<reference evidence="1" key="1">
    <citation type="submission" date="2022-06" db="EMBL/GenBank/DDBJ databases">
        <title>Complete Genome of Aeromonas sp. Strain SOD01 Isolated from an Urban Freshwater Stream.</title>
        <authorList>
            <person name="Williams L.E."/>
            <person name="Brysgel T."/>
            <person name="Capestro E.M."/>
            <person name="Foltz G.V."/>
            <person name="Gardner A.E."/>
            <person name="Ingrassia J."/>
            <person name="Peterson E."/>
            <person name="Arruda J."/>
            <person name="Flaherty I."/>
            <person name="Hunt M."/>
            <person name="Pappas G."/>
            <person name="Ramsaran S."/>
            <person name="Rocha M."/>
        </authorList>
    </citation>
    <scope>NUCLEOTIDE SEQUENCE</scope>
    <source>
        <strain evidence="1">SOD01</strain>
    </source>
</reference>
<name>A0AAE9MGB1_9GAMM</name>
<dbReference type="Proteomes" id="UP001056890">
    <property type="component" value="Chromosome"/>
</dbReference>
<dbReference type="AlphaFoldDB" id="A0AAE9MGB1"/>
<dbReference type="RefSeq" id="WP_042652082.1">
    <property type="nucleotide sequence ID" value="NZ_CAWMEL010000010.1"/>
</dbReference>